<evidence type="ECO:0000256" key="6">
    <source>
        <dbReference type="ARBA" id="ARBA00023136"/>
    </source>
</evidence>
<keyword evidence="3 7" id="KW-0812">Transmembrane</keyword>
<evidence type="ECO:0000256" key="2">
    <source>
        <dbReference type="ARBA" id="ARBA00006528"/>
    </source>
</evidence>
<feature type="transmembrane region" description="Helical" evidence="7">
    <location>
        <begin position="269"/>
        <end position="288"/>
    </location>
</feature>
<dbReference type="Pfam" id="PF01758">
    <property type="entry name" value="SBF"/>
    <property type="match status" value="1"/>
</dbReference>
<dbReference type="InterPro" id="IPR038770">
    <property type="entry name" value="Na+/solute_symporter_sf"/>
</dbReference>
<comment type="similarity">
    <text evidence="2">Belongs to the bile acid:sodium symporter (BASS) (TC 2.A.28) family.</text>
</comment>
<keyword evidence="5 7" id="KW-1133">Transmembrane helix</keyword>
<evidence type="ECO:0000313" key="8">
    <source>
        <dbReference type="EMBL" id="KAK6637914.1"/>
    </source>
</evidence>
<evidence type="ECO:0000256" key="3">
    <source>
        <dbReference type="ARBA" id="ARBA00022692"/>
    </source>
</evidence>
<proteinExistence type="inferred from homology"/>
<dbReference type="InterPro" id="IPR002657">
    <property type="entry name" value="BilAc:Na_symport/Acr3"/>
</dbReference>
<feature type="transmembrane region" description="Helical" evidence="7">
    <location>
        <begin position="346"/>
        <end position="364"/>
    </location>
</feature>
<dbReference type="EMBL" id="JAWJWF010000002">
    <property type="protein sequence ID" value="KAK6637914.1"/>
    <property type="molecule type" value="Genomic_DNA"/>
</dbReference>
<keyword evidence="9" id="KW-1185">Reference proteome</keyword>
<dbReference type="PANTHER" id="PTHR10361">
    <property type="entry name" value="SODIUM-BILE ACID COTRANSPORTER"/>
    <property type="match status" value="1"/>
</dbReference>
<comment type="subcellular location">
    <subcellularLocation>
        <location evidence="1">Membrane</location>
        <topology evidence="1">Multi-pass membrane protein</topology>
    </subcellularLocation>
</comment>
<comment type="caution">
    <text evidence="8">The sequence shown here is derived from an EMBL/GenBank/DDBJ whole genome shotgun (WGS) entry which is preliminary data.</text>
</comment>
<keyword evidence="4" id="KW-0769">Symport</keyword>
<keyword evidence="6 7" id="KW-0472">Membrane</keyword>
<feature type="transmembrane region" description="Helical" evidence="7">
    <location>
        <begin position="210"/>
        <end position="230"/>
    </location>
</feature>
<feature type="transmembrane region" description="Helical" evidence="7">
    <location>
        <begin position="176"/>
        <end position="198"/>
    </location>
</feature>
<organism evidence="8 9">
    <name type="scientific">Polyplax serrata</name>
    <name type="common">Common mouse louse</name>
    <dbReference type="NCBI Taxonomy" id="468196"/>
    <lineage>
        <taxon>Eukaryota</taxon>
        <taxon>Metazoa</taxon>
        <taxon>Ecdysozoa</taxon>
        <taxon>Arthropoda</taxon>
        <taxon>Hexapoda</taxon>
        <taxon>Insecta</taxon>
        <taxon>Pterygota</taxon>
        <taxon>Neoptera</taxon>
        <taxon>Paraneoptera</taxon>
        <taxon>Psocodea</taxon>
        <taxon>Troctomorpha</taxon>
        <taxon>Phthiraptera</taxon>
        <taxon>Anoplura</taxon>
        <taxon>Polyplacidae</taxon>
        <taxon>Polyplax</taxon>
    </lineage>
</organism>
<accession>A0ABR1B9T8</accession>
<dbReference type="Proteomes" id="UP001359485">
    <property type="component" value="Unassembled WGS sequence"/>
</dbReference>
<evidence type="ECO:0000256" key="7">
    <source>
        <dbReference type="SAM" id="Phobius"/>
    </source>
</evidence>
<protein>
    <recommendedName>
        <fullName evidence="10">Ileal sodium/bile acid cotransporter</fullName>
    </recommendedName>
</protein>
<sequence length="477" mass="53668">MIMMRHVGTLLNEKQVCQGRLVSLNFSLKIEMCPLYPFHIFILYLLILGPLWFTFCTAAIYAAKRIPVEFDPSRLEIGMEETKEVYVYSEDPEMFKHKWTLESDQESEYIRYDNQTYLLNFNTYDNWTSTFNITGNFLGMANVKLRAVDDKNGSFYESEKSLPVTVVRGKKNLDRIFMISIIVLVSILYVTFGCAMDWPLVKGTLRKPVAPIIGFVSQFLFMPLMSYGLGKILFPSSPVERLALFLTGLCPGGGASNIWSIAVDANVNLSITMTTISMVAAFGMYPLWLFTLGRHIFEEAYLETPVPKIASYLVSMLVPVGIGFAIQRFLPRLANVLNAMLKPLSIFLILFIAAFACIVKYYLFTLFTWKVVLAGLALPWLGYFAGFLAAWVLRQPLENILAISIETGIQNTGIAIFMIQLVFGQPTADMVTVIPAAVALMAPIPLAILSVCLKLRKWHHEKKSSWAVSLANQKEVA</sequence>
<feature type="transmembrane region" description="Helical" evidence="7">
    <location>
        <begin position="433"/>
        <end position="453"/>
    </location>
</feature>
<name>A0ABR1B9T8_POLSC</name>
<evidence type="ECO:0000256" key="5">
    <source>
        <dbReference type="ARBA" id="ARBA00022989"/>
    </source>
</evidence>
<feature type="transmembrane region" description="Helical" evidence="7">
    <location>
        <begin position="371"/>
        <end position="393"/>
    </location>
</feature>
<evidence type="ECO:0000256" key="1">
    <source>
        <dbReference type="ARBA" id="ARBA00004141"/>
    </source>
</evidence>
<dbReference type="PANTHER" id="PTHR10361:SF28">
    <property type="entry name" value="P3 PROTEIN-RELATED"/>
    <property type="match status" value="1"/>
</dbReference>
<feature type="transmembrane region" description="Helical" evidence="7">
    <location>
        <begin position="38"/>
        <end position="63"/>
    </location>
</feature>
<keyword evidence="4" id="KW-0813">Transport</keyword>
<reference evidence="8 9" key="1">
    <citation type="submission" date="2023-09" db="EMBL/GenBank/DDBJ databases">
        <title>Genomes of two closely related lineages of the louse Polyplax serrata with different host specificities.</title>
        <authorList>
            <person name="Martinu J."/>
            <person name="Tarabai H."/>
            <person name="Stefka J."/>
            <person name="Hypsa V."/>
        </authorList>
    </citation>
    <scope>NUCLEOTIDE SEQUENCE [LARGE SCALE GENOMIC DNA]</scope>
    <source>
        <strain evidence="8">98ZLc_SE</strain>
    </source>
</reference>
<dbReference type="Gene3D" id="1.20.1530.20">
    <property type="match status" value="1"/>
</dbReference>
<gene>
    <name evidence="8" type="ORF">RUM44_008336</name>
</gene>
<evidence type="ECO:0008006" key="10">
    <source>
        <dbReference type="Google" id="ProtNLM"/>
    </source>
</evidence>
<evidence type="ECO:0000256" key="4">
    <source>
        <dbReference type="ARBA" id="ARBA00022847"/>
    </source>
</evidence>
<evidence type="ECO:0000313" key="9">
    <source>
        <dbReference type="Proteomes" id="UP001359485"/>
    </source>
</evidence>
<feature type="transmembrane region" description="Helical" evidence="7">
    <location>
        <begin position="309"/>
        <end position="326"/>
    </location>
</feature>
<dbReference type="InterPro" id="IPR004710">
    <property type="entry name" value="Bilac:Na_transpt"/>
</dbReference>